<keyword evidence="3" id="KW-1185">Reference proteome</keyword>
<feature type="region of interest" description="Disordered" evidence="1">
    <location>
        <begin position="1"/>
        <end position="27"/>
    </location>
</feature>
<reference evidence="2 3" key="1">
    <citation type="journal article" date="2016" name="Sci. Rep.">
        <title>The Dendrobium catenatum Lindl. genome sequence provides insights into polysaccharide synthase, floral development and adaptive evolution.</title>
        <authorList>
            <person name="Zhang G.Q."/>
            <person name="Xu Q."/>
            <person name="Bian C."/>
            <person name="Tsai W.C."/>
            <person name="Yeh C.M."/>
            <person name="Liu K.W."/>
            <person name="Yoshida K."/>
            <person name="Zhang L.S."/>
            <person name="Chang S.B."/>
            <person name="Chen F."/>
            <person name="Shi Y."/>
            <person name="Su Y.Y."/>
            <person name="Zhang Y.Q."/>
            <person name="Chen L.J."/>
            <person name="Yin Y."/>
            <person name="Lin M."/>
            <person name="Huang H."/>
            <person name="Deng H."/>
            <person name="Wang Z.W."/>
            <person name="Zhu S.L."/>
            <person name="Zhao X."/>
            <person name="Deng C."/>
            <person name="Niu S.C."/>
            <person name="Huang J."/>
            <person name="Wang M."/>
            <person name="Liu G.H."/>
            <person name="Yang H.J."/>
            <person name="Xiao X.J."/>
            <person name="Hsiao Y.Y."/>
            <person name="Wu W.L."/>
            <person name="Chen Y.Y."/>
            <person name="Mitsuda N."/>
            <person name="Ohme-Takagi M."/>
            <person name="Luo Y.B."/>
            <person name="Van de Peer Y."/>
            <person name="Liu Z.J."/>
        </authorList>
    </citation>
    <scope>NUCLEOTIDE SEQUENCE [LARGE SCALE GENOMIC DNA]</scope>
    <source>
        <tissue evidence="2">The whole plant</tissue>
    </source>
</reference>
<dbReference type="PANTHER" id="PTHR46213">
    <property type="entry name" value="TRANSCRIPTIONAL ACTIVATOR DEMETER"/>
    <property type="match status" value="1"/>
</dbReference>
<gene>
    <name evidence="2" type="primary">DML2</name>
    <name evidence="2" type="ORF">MA16_Dca015776</name>
</gene>
<dbReference type="GO" id="GO:0006281">
    <property type="term" value="P:DNA repair"/>
    <property type="evidence" value="ECO:0007669"/>
    <property type="project" value="InterPro"/>
</dbReference>
<feature type="compositionally biased region" description="Basic and acidic residues" evidence="1">
    <location>
        <begin position="11"/>
        <end position="24"/>
    </location>
</feature>
<dbReference type="GO" id="GO:0019104">
    <property type="term" value="F:DNA N-glycosylase activity"/>
    <property type="evidence" value="ECO:0007669"/>
    <property type="project" value="InterPro"/>
</dbReference>
<dbReference type="EMBL" id="KZ502450">
    <property type="protein sequence ID" value="PKU78495.1"/>
    <property type="molecule type" value="Genomic_DNA"/>
</dbReference>
<dbReference type="Proteomes" id="UP000233837">
    <property type="component" value="Unassembled WGS sequence"/>
</dbReference>
<sequence>MSLAAKFPLHRRGEGGSSERKLDEEHEETFTDAMGFLDNIPGLSNCDAQDPMDIQLNGHPLEDLTSQSHYIQNSFVSSRMDSENAIVFDVDGCIPIHVAIISKAFRENAENECRDRLRALSGLVTCSNMNNYHVYKMDAEKEAIISPSSELEAHFRLEENTSNEKKANSVDEGKIDWEGLRRKVDLEGGKKERSRESLDSVDWEAVRNADANKISEAIRERGMNNLLANRIKDFLNRLFRDHGSIDLELLRNVCPDEAKLIPMLPA</sequence>
<organism evidence="2 3">
    <name type="scientific">Dendrobium catenatum</name>
    <dbReference type="NCBI Taxonomy" id="906689"/>
    <lineage>
        <taxon>Eukaryota</taxon>
        <taxon>Viridiplantae</taxon>
        <taxon>Streptophyta</taxon>
        <taxon>Embryophyta</taxon>
        <taxon>Tracheophyta</taxon>
        <taxon>Spermatophyta</taxon>
        <taxon>Magnoliopsida</taxon>
        <taxon>Liliopsida</taxon>
        <taxon>Asparagales</taxon>
        <taxon>Orchidaceae</taxon>
        <taxon>Epidendroideae</taxon>
        <taxon>Malaxideae</taxon>
        <taxon>Dendrobiinae</taxon>
        <taxon>Dendrobium</taxon>
    </lineage>
</organism>
<evidence type="ECO:0000256" key="1">
    <source>
        <dbReference type="SAM" id="MobiDB-lite"/>
    </source>
</evidence>
<dbReference type="SUPFAM" id="SSF48150">
    <property type="entry name" value="DNA-glycosylase"/>
    <property type="match status" value="1"/>
</dbReference>
<dbReference type="InterPro" id="IPR011257">
    <property type="entry name" value="DNA_glycosylase"/>
</dbReference>
<dbReference type="GO" id="GO:0035514">
    <property type="term" value="F:DNA demethylase activity"/>
    <property type="evidence" value="ECO:0007669"/>
    <property type="project" value="InterPro"/>
</dbReference>
<dbReference type="InterPro" id="IPR044811">
    <property type="entry name" value="DME/ROS1"/>
</dbReference>
<reference evidence="2 3" key="2">
    <citation type="journal article" date="2017" name="Nature">
        <title>The Apostasia genome and the evolution of orchids.</title>
        <authorList>
            <person name="Zhang G.Q."/>
            <person name="Liu K.W."/>
            <person name="Li Z."/>
            <person name="Lohaus R."/>
            <person name="Hsiao Y.Y."/>
            <person name="Niu S.C."/>
            <person name="Wang J.Y."/>
            <person name="Lin Y.C."/>
            <person name="Xu Q."/>
            <person name="Chen L.J."/>
            <person name="Yoshida K."/>
            <person name="Fujiwara S."/>
            <person name="Wang Z.W."/>
            <person name="Zhang Y.Q."/>
            <person name="Mitsuda N."/>
            <person name="Wang M."/>
            <person name="Liu G.H."/>
            <person name="Pecoraro L."/>
            <person name="Huang H.X."/>
            <person name="Xiao X.J."/>
            <person name="Lin M."/>
            <person name="Wu X.Y."/>
            <person name="Wu W.L."/>
            <person name="Chen Y.Y."/>
            <person name="Chang S.B."/>
            <person name="Sakamoto S."/>
            <person name="Ohme-Takagi M."/>
            <person name="Yagi M."/>
            <person name="Zeng S.J."/>
            <person name="Shen C.Y."/>
            <person name="Yeh C.M."/>
            <person name="Luo Y.B."/>
            <person name="Tsai W.C."/>
            <person name="Van de Peer Y."/>
            <person name="Liu Z.J."/>
        </authorList>
    </citation>
    <scope>NUCLEOTIDE SEQUENCE [LARGE SCALE GENOMIC DNA]</scope>
    <source>
        <tissue evidence="2">The whole plant</tissue>
    </source>
</reference>
<dbReference type="AlphaFoldDB" id="A0A2I0WS47"/>
<evidence type="ECO:0000313" key="2">
    <source>
        <dbReference type="EMBL" id="PKU78495.1"/>
    </source>
</evidence>
<protein>
    <submittedName>
        <fullName evidence="2">DEMETER-like protein 2</fullName>
    </submittedName>
</protein>
<dbReference type="GO" id="GO:0141166">
    <property type="term" value="P:chromosomal 5-methylcytosine DNA demethylation pathway"/>
    <property type="evidence" value="ECO:0007669"/>
    <property type="project" value="InterPro"/>
</dbReference>
<dbReference type="Gene3D" id="1.10.340.30">
    <property type="entry name" value="Hypothetical protein, domain 2"/>
    <property type="match status" value="1"/>
</dbReference>
<accession>A0A2I0WS47</accession>
<evidence type="ECO:0000313" key="3">
    <source>
        <dbReference type="Proteomes" id="UP000233837"/>
    </source>
</evidence>
<name>A0A2I0WS47_9ASPA</name>
<proteinExistence type="predicted"/>